<dbReference type="InterPro" id="IPR014001">
    <property type="entry name" value="Helicase_ATP-bd"/>
</dbReference>
<keyword evidence="8" id="KW-1185">Reference proteome</keyword>
<keyword evidence="3 7" id="KW-0347">Helicase</keyword>
<reference evidence="7 8" key="1">
    <citation type="submission" date="2023-05" db="EMBL/GenBank/DDBJ databases">
        <title>Gordonibacter KGMB12511T sp. nov., isolated from faeces of healthy Korean.</title>
        <authorList>
            <person name="Kim H.S."/>
            <person name="Kim J.-S."/>
            <person name="Suh M.K."/>
            <person name="Eom M.K."/>
            <person name="Do H.E."/>
            <person name="Lee J.-S."/>
        </authorList>
    </citation>
    <scope>NUCLEOTIDE SEQUENCE [LARGE SCALE GENOMIC DNA]</scope>
    <source>
        <strain evidence="7 8">KGMB12511</strain>
    </source>
</reference>
<protein>
    <submittedName>
        <fullName evidence="7">DEAD/DEAH box helicase family protein</fullName>
    </submittedName>
</protein>
<dbReference type="CDD" id="cd09126">
    <property type="entry name" value="PLDc_C_DEXD_like"/>
    <property type="match status" value="1"/>
</dbReference>
<dbReference type="InterPro" id="IPR054347">
    <property type="entry name" value="TOTE_primase"/>
</dbReference>
<dbReference type="SMART" id="SM00487">
    <property type="entry name" value="DEXDc"/>
    <property type="match status" value="1"/>
</dbReference>
<dbReference type="InterPro" id="IPR050615">
    <property type="entry name" value="ATP-dep_DNA_Helicase"/>
</dbReference>
<keyword evidence="2" id="KW-0378">Hydrolase</keyword>
<dbReference type="InterPro" id="IPR006935">
    <property type="entry name" value="Helicase/UvrB_N"/>
</dbReference>
<dbReference type="SUPFAM" id="SSF56024">
    <property type="entry name" value="Phospholipase D/nuclease"/>
    <property type="match status" value="1"/>
</dbReference>
<evidence type="ECO:0000256" key="4">
    <source>
        <dbReference type="ARBA" id="ARBA00022840"/>
    </source>
</evidence>
<dbReference type="InterPro" id="IPR027417">
    <property type="entry name" value="P-loop_NTPase"/>
</dbReference>
<evidence type="ECO:0000256" key="5">
    <source>
        <dbReference type="SAM" id="MobiDB-lite"/>
    </source>
</evidence>
<dbReference type="Pfam" id="PF04851">
    <property type="entry name" value="ResIII"/>
    <property type="match status" value="1"/>
</dbReference>
<evidence type="ECO:0000256" key="3">
    <source>
        <dbReference type="ARBA" id="ARBA00022806"/>
    </source>
</evidence>
<keyword evidence="4" id="KW-0067">ATP-binding</keyword>
<organism evidence="7 8">
    <name type="scientific">Gordonibacter faecis</name>
    <dbReference type="NCBI Taxonomy" id="3047475"/>
    <lineage>
        <taxon>Bacteria</taxon>
        <taxon>Bacillati</taxon>
        <taxon>Actinomycetota</taxon>
        <taxon>Coriobacteriia</taxon>
        <taxon>Eggerthellales</taxon>
        <taxon>Eggerthellaceae</taxon>
        <taxon>Gordonibacter</taxon>
    </lineage>
</organism>
<dbReference type="Gene3D" id="3.40.50.300">
    <property type="entry name" value="P-loop containing nucleotide triphosphate hydrolases"/>
    <property type="match status" value="2"/>
</dbReference>
<dbReference type="GO" id="GO:0004386">
    <property type="term" value="F:helicase activity"/>
    <property type="evidence" value="ECO:0007669"/>
    <property type="project" value="UniProtKB-KW"/>
</dbReference>
<keyword evidence="1" id="KW-0547">Nucleotide-binding</keyword>
<evidence type="ECO:0000313" key="8">
    <source>
        <dbReference type="Proteomes" id="UP001232750"/>
    </source>
</evidence>
<dbReference type="Pfam" id="PF22548">
    <property type="entry name" value="AEP-TOTE"/>
    <property type="match status" value="1"/>
</dbReference>
<evidence type="ECO:0000259" key="6">
    <source>
        <dbReference type="SMART" id="SM00487"/>
    </source>
</evidence>
<sequence>MSEFLGKHSKYVLLHGCEAAFVECIAHGGDGKPIVVYTDPSGTRLYATEDEWLDGSRQFAQQAHAQGIITSDSPAKDKLTLFRKLFKGREDVYAHGYRRKDGGIGYAPACINEWKPGTCPKKINPRSPCADCAHRAFTPLDDAALIAHFKGARADLKDVVGLYVLNKEGKTSVLVADFDKTGWKAEIAAYRHACEETGIGVAVERSRSGNGGHAWIFFSEPLDAALARNLGCTLITHAMTTTGKLSFKAYDRLFPAQTTVAAGGFGNLIALPFQGLAQQQGNSVFVDEHFEAYSDQWKYLSAIQPVTPDHARQVVEQTQDGPLGPLAFAEDKPHREKPWAPRTKTSLSRDDFPATVSLTKANMLFVEKDGLSPAATNRIRRLAAFGNPEFYRAQAMHQSVFGKHRVIDLSEEFEQYLALPRGCESKLVALLDYYGISYHITDARHTGAPIDVAFKGTLRPLQQTAVDALLEHECGILSAPTGFGKTVIGAYCIAHLKMRTLVIAPGTALLTQWQQRLETFLTINEELPELLTKTGRKSRKKRSLVGQIGGGKNVPSGIVDIATFQSLFEKGDVENAQQLKDLVRKPRLDTLILAAPASWEGVITQYSGRLHREHEGKSTVIVYDYIDASVPMLDRMYKKRLRTYQKLGYDLAIPENTSQPVGCIVNATDYQPLLANDLENGSKSLFFSAPYLNKKRLSQLKPLLESAVQRGISVTIVVSKPTKTDYVRPFEEEVAALREIGCTVTVCDERPSALAIIDEHIVWYGTIPLLAFPKTDDCSLRFESSEVAHDLLPSNAPSE</sequence>
<dbReference type="PANTHER" id="PTHR11274:SF0">
    <property type="entry name" value="GENERAL TRANSCRIPTION AND DNA REPAIR FACTOR IIH HELICASE SUBUNIT XPB"/>
    <property type="match status" value="1"/>
</dbReference>
<dbReference type="EMBL" id="JASJEU010000013">
    <property type="protein sequence ID" value="MDJ1650525.1"/>
    <property type="molecule type" value="Genomic_DNA"/>
</dbReference>
<dbReference type="RefSeq" id="WP_283831874.1">
    <property type="nucleotide sequence ID" value="NZ_JASJEU010000013.1"/>
</dbReference>
<dbReference type="SUPFAM" id="SSF52540">
    <property type="entry name" value="P-loop containing nucleoside triphosphate hydrolases"/>
    <property type="match status" value="2"/>
</dbReference>
<evidence type="ECO:0000313" key="7">
    <source>
        <dbReference type="EMBL" id="MDJ1650525.1"/>
    </source>
</evidence>
<name>A0ABT7DQT7_9ACTN</name>
<dbReference type="PANTHER" id="PTHR11274">
    <property type="entry name" value="RAD25/XP-B DNA REPAIR HELICASE"/>
    <property type="match status" value="1"/>
</dbReference>
<evidence type="ECO:0000256" key="1">
    <source>
        <dbReference type="ARBA" id="ARBA00022741"/>
    </source>
</evidence>
<dbReference type="Proteomes" id="UP001232750">
    <property type="component" value="Unassembled WGS sequence"/>
</dbReference>
<gene>
    <name evidence="7" type="ORF">QNJ86_06910</name>
</gene>
<evidence type="ECO:0000256" key="2">
    <source>
        <dbReference type="ARBA" id="ARBA00022801"/>
    </source>
</evidence>
<accession>A0ABT7DQT7</accession>
<feature type="compositionally biased region" description="Basic and acidic residues" evidence="5">
    <location>
        <begin position="329"/>
        <end position="339"/>
    </location>
</feature>
<feature type="domain" description="Helicase ATP-binding" evidence="6">
    <location>
        <begin position="454"/>
        <end position="733"/>
    </location>
</feature>
<proteinExistence type="predicted"/>
<feature type="region of interest" description="Disordered" evidence="5">
    <location>
        <begin position="327"/>
        <end position="347"/>
    </location>
</feature>
<comment type="caution">
    <text evidence="7">The sequence shown here is derived from an EMBL/GenBank/DDBJ whole genome shotgun (WGS) entry which is preliminary data.</text>
</comment>